<organism evidence="1 2">
    <name type="scientific">Lactiplantibacillus paraplantarum</name>
    <dbReference type="NCBI Taxonomy" id="60520"/>
    <lineage>
        <taxon>Bacteria</taxon>
        <taxon>Bacillati</taxon>
        <taxon>Bacillota</taxon>
        <taxon>Bacilli</taxon>
        <taxon>Lactobacillales</taxon>
        <taxon>Lactobacillaceae</taxon>
        <taxon>Lactiplantibacillus</taxon>
    </lineage>
</organism>
<dbReference type="EMBL" id="SEHH01000109">
    <property type="protein sequence ID" value="TBX38660.1"/>
    <property type="molecule type" value="Genomic_DNA"/>
</dbReference>
<dbReference type="AlphaFoldDB" id="A0A4Q9Y387"/>
<accession>A0A4Q9Y387</accession>
<dbReference type="Proteomes" id="UP000292648">
    <property type="component" value="Unassembled WGS sequence"/>
</dbReference>
<proteinExistence type="predicted"/>
<evidence type="ECO:0000313" key="1">
    <source>
        <dbReference type="EMBL" id="TBX38660.1"/>
    </source>
</evidence>
<dbReference type="SUPFAM" id="SSF52467">
    <property type="entry name" value="DHS-like NAD/FAD-binding domain"/>
    <property type="match status" value="1"/>
</dbReference>
<name>A0A4Q9Y387_9LACO</name>
<evidence type="ECO:0000313" key="2">
    <source>
        <dbReference type="Proteomes" id="UP000292648"/>
    </source>
</evidence>
<comment type="caution">
    <text evidence="1">The sequence shown here is derived from an EMBL/GenBank/DDBJ whole genome shotgun (WGS) entry which is preliminary data.</text>
</comment>
<protein>
    <recommendedName>
        <fullName evidence="3">SIR2 family protein</fullName>
    </recommendedName>
</protein>
<dbReference type="Gene3D" id="3.40.50.1220">
    <property type="entry name" value="TPP-binding domain"/>
    <property type="match status" value="1"/>
</dbReference>
<dbReference type="InterPro" id="IPR029035">
    <property type="entry name" value="DHS-like_NAD/FAD-binding_dom"/>
</dbReference>
<evidence type="ECO:0008006" key="3">
    <source>
        <dbReference type="Google" id="ProtNLM"/>
    </source>
</evidence>
<sequence length="228" mass="26002">MEKLIQAAKQLVAGSDAILVSASNGLSIAEGYNIFADDANFQYYFKEFKSKYGITGLIQGVFATLPANDHQRYMQAVHQFLIDDYQPTQVFADLKKLIGDKDYFVITSNADTHFQLNHFDQQKIYEVEGNFDGLTVNSSDWKQQQARFQQFVADNQDKRVLQLELGIGARNQMIKLPLMQLVGQVSDWHYLTLNMPKEINVLPAIKNRSIALSGDIQRTFKELLLEDK</sequence>
<reference evidence="1 2" key="1">
    <citation type="submission" date="2019-01" db="EMBL/GenBank/DDBJ databases">
        <title>Draft genome sequence of Lactobacillus paraplantarum OSY-TC318, a Producer of the novel lantibiotic Paraplantaracin TC318.</title>
        <authorList>
            <person name="Hussein W.E."/>
            <person name="Huang E."/>
            <person name="Yousef A.E."/>
        </authorList>
    </citation>
    <scope>NUCLEOTIDE SEQUENCE [LARGE SCALE GENOMIC DNA]</scope>
    <source>
        <strain evidence="1 2">OSY-TC318</strain>
    </source>
</reference>
<gene>
    <name evidence="1" type="ORF">EUZ87_13205</name>
</gene>